<accession>A0AAE1DUE5</accession>
<reference evidence="1" key="1">
    <citation type="journal article" date="2023" name="G3 (Bethesda)">
        <title>A reference genome for the long-term kleptoplast-retaining sea slug Elysia crispata morphotype clarki.</title>
        <authorList>
            <person name="Eastman K.E."/>
            <person name="Pendleton A.L."/>
            <person name="Shaikh M.A."/>
            <person name="Suttiyut T."/>
            <person name="Ogas R."/>
            <person name="Tomko P."/>
            <person name="Gavelis G."/>
            <person name="Widhalm J.R."/>
            <person name="Wisecaver J.H."/>
        </authorList>
    </citation>
    <scope>NUCLEOTIDE SEQUENCE</scope>
    <source>
        <strain evidence="1">ECLA1</strain>
    </source>
</reference>
<evidence type="ECO:0000313" key="1">
    <source>
        <dbReference type="EMBL" id="KAK3783107.1"/>
    </source>
</evidence>
<gene>
    <name evidence="1" type="ORF">RRG08_012635</name>
</gene>
<organism evidence="1 2">
    <name type="scientific">Elysia crispata</name>
    <name type="common">lettuce slug</name>
    <dbReference type="NCBI Taxonomy" id="231223"/>
    <lineage>
        <taxon>Eukaryota</taxon>
        <taxon>Metazoa</taxon>
        <taxon>Spiralia</taxon>
        <taxon>Lophotrochozoa</taxon>
        <taxon>Mollusca</taxon>
        <taxon>Gastropoda</taxon>
        <taxon>Heterobranchia</taxon>
        <taxon>Euthyneura</taxon>
        <taxon>Panpulmonata</taxon>
        <taxon>Sacoglossa</taxon>
        <taxon>Placobranchoidea</taxon>
        <taxon>Plakobranchidae</taxon>
        <taxon>Elysia</taxon>
    </lineage>
</organism>
<keyword evidence="2" id="KW-1185">Reference proteome</keyword>
<name>A0AAE1DUE5_9GAST</name>
<evidence type="ECO:0000313" key="2">
    <source>
        <dbReference type="Proteomes" id="UP001283361"/>
    </source>
</evidence>
<dbReference type="EMBL" id="JAWDGP010002450">
    <property type="protein sequence ID" value="KAK3783107.1"/>
    <property type="molecule type" value="Genomic_DNA"/>
</dbReference>
<dbReference type="AlphaFoldDB" id="A0AAE1DUE5"/>
<protein>
    <submittedName>
        <fullName evidence="1">Uncharacterized protein</fullName>
    </submittedName>
</protein>
<proteinExistence type="predicted"/>
<dbReference type="Proteomes" id="UP001283361">
    <property type="component" value="Unassembled WGS sequence"/>
</dbReference>
<comment type="caution">
    <text evidence="1">The sequence shown here is derived from an EMBL/GenBank/DDBJ whole genome shotgun (WGS) entry which is preliminary data.</text>
</comment>
<sequence>MDDCLVDVNTKKNVRSQVVHGWLIGLAIKNRLLRMAKADSSSSRGRKISEIKAQDVAKTEQAKITVDPPG</sequence>